<dbReference type="Gene3D" id="3.40.50.300">
    <property type="entry name" value="P-loop containing nucleotide triphosphate hydrolases"/>
    <property type="match status" value="1"/>
</dbReference>
<dbReference type="InterPro" id="IPR027417">
    <property type="entry name" value="P-loop_NTPase"/>
</dbReference>
<evidence type="ECO:0000256" key="8">
    <source>
        <dbReference type="SAM" id="Phobius"/>
    </source>
</evidence>
<keyword evidence="2 8" id="KW-0812">Transmembrane</keyword>
<dbReference type="PROSITE" id="PS00211">
    <property type="entry name" value="ABC_TRANSPORTER_1"/>
    <property type="match status" value="1"/>
</dbReference>
<evidence type="ECO:0000256" key="5">
    <source>
        <dbReference type="ARBA" id="ARBA00022989"/>
    </source>
</evidence>
<dbReference type="EMBL" id="FOZW01000012">
    <property type="protein sequence ID" value="SFT14866.1"/>
    <property type="molecule type" value="Genomic_DNA"/>
</dbReference>
<protein>
    <submittedName>
        <fullName evidence="11">ATP-binding cassette, subfamily C</fullName>
    </submittedName>
</protein>
<dbReference type="InterPro" id="IPR017871">
    <property type="entry name" value="ABC_transporter-like_CS"/>
</dbReference>
<dbReference type="Pfam" id="PF00005">
    <property type="entry name" value="ABC_tran"/>
    <property type="match status" value="1"/>
</dbReference>
<evidence type="ECO:0000313" key="12">
    <source>
        <dbReference type="Proteomes" id="UP000199392"/>
    </source>
</evidence>
<accession>A0A1I6VMD6</accession>
<dbReference type="GO" id="GO:0140359">
    <property type="term" value="F:ABC-type transporter activity"/>
    <property type="evidence" value="ECO:0007669"/>
    <property type="project" value="InterPro"/>
</dbReference>
<feature type="transmembrane region" description="Helical" evidence="8">
    <location>
        <begin position="24"/>
        <end position="42"/>
    </location>
</feature>
<proteinExistence type="predicted"/>
<dbReference type="RefSeq" id="WP_092428430.1">
    <property type="nucleotide sequence ID" value="NZ_FNCL01000012.1"/>
</dbReference>
<sequence length="599" mass="63419">MARSSKTRAASDPLLSETLRKCRGAFLCLGLFSMAINLLMLASPLYMLQVYDRVLSSGSTETLLMLTLILALALLTMAMLDTLRSALALRMGAWLNETLGPEFLGISLQAKLAGRPGGGQAFRDLSQVQAFMATQGMTAFFDFPWTPFFIAIIWLLHPLLGMISLAAALLLLALSYGNEIATRGLLKAANSSQIAGTSLAEATIGNAEVVRTMGMTGALMAQWKGRNRITQKNLLRASERGGYFTGGAKFLRYFAQSAMLGAGAWLVIRGESTPGSMIAGSILLSRALAPVDMAMSVWKNFSGARLAYGRLRDLVDDFPREPKRMPLPAPKGGLQVKKLTVVGPNGPLLARVNFDIAPGEVVAVIGPSAAGKSTLCRAIVGLAKPASGTVSLDGVRIDHWEPEDLGPHIGYLPQEVGLFVGTVQQNIARMTDGPAARVVAAAEKARAHEMIAQLPHGYDTELGERGAGLSGGQRQRIGLARAVFGNPALIVLDEPNANLDQSGEAALSAAILDLKKAGASLLIVGHRPSTLAQSDKVLLLQGGKVQAFGPRQEVLARMRDAKEAEKVAGGTPPAVSAEASAIGRRGEAGRELETREPSR</sequence>
<dbReference type="GO" id="GO:0034040">
    <property type="term" value="F:ATPase-coupled lipid transmembrane transporter activity"/>
    <property type="evidence" value="ECO:0007669"/>
    <property type="project" value="TreeGrafter"/>
</dbReference>
<feature type="domain" description="ABC transporter" evidence="9">
    <location>
        <begin position="334"/>
        <end position="567"/>
    </location>
</feature>
<evidence type="ECO:0000313" key="11">
    <source>
        <dbReference type="EMBL" id="SFT14866.1"/>
    </source>
</evidence>
<dbReference type="InterPro" id="IPR039421">
    <property type="entry name" value="Type_1_exporter"/>
</dbReference>
<dbReference type="PROSITE" id="PS50929">
    <property type="entry name" value="ABC_TM1F"/>
    <property type="match status" value="1"/>
</dbReference>
<dbReference type="SMART" id="SM00382">
    <property type="entry name" value="AAA"/>
    <property type="match status" value="1"/>
</dbReference>
<evidence type="ECO:0000259" key="9">
    <source>
        <dbReference type="PROSITE" id="PS50893"/>
    </source>
</evidence>
<comment type="subcellular location">
    <subcellularLocation>
        <location evidence="1">Cell membrane</location>
        <topology evidence="1">Multi-pass membrane protein</topology>
    </subcellularLocation>
</comment>
<dbReference type="NCBIfam" id="TIGR01842">
    <property type="entry name" value="type_I_sec_PrtD"/>
    <property type="match status" value="1"/>
</dbReference>
<feature type="transmembrane region" description="Helical" evidence="8">
    <location>
        <begin position="148"/>
        <end position="174"/>
    </location>
</feature>
<dbReference type="AlphaFoldDB" id="A0A1I6VMD6"/>
<dbReference type="PANTHER" id="PTHR24221">
    <property type="entry name" value="ATP-BINDING CASSETTE SUB-FAMILY B"/>
    <property type="match status" value="1"/>
</dbReference>
<dbReference type="InterPro" id="IPR003593">
    <property type="entry name" value="AAA+_ATPase"/>
</dbReference>
<evidence type="ECO:0000256" key="3">
    <source>
        <dbReference type="ARBA" id="ARBA00022741"/>
    </source>
</evidence>
<dbReference type="Pfam" id="PF00664">
    <property type="entry name" value="ABC_membrane"/>
    <property type="match status" value="1"/>
</dbReference>
<keyword evidence="5 8" id="KW-1133">Transmembrane helix</keyword>
<dbReference type="SUPFAM" id="SSF90123">
    <property type="entry name" value="ABC transporter transmembrane region"/>
    <property type="match status" value="1"/>
</dbReference>
<dbReference type="InterPro" id="IPR011527">
    <property type="entry name" value="ABC1_TM_dom"/>
</dbReference>
<evidence type="ECO:0000256" key="1">
    <source>
        <dbReference type="ARBA" id="ARBA00004651"/>
    </source>
</evidence>
<evidence type="ECO:0000256" key="2">
    <source>
        <dbReference type="ARBA" id="ARBA00022692"/>
    </source>
</evidence>
<keyword evidence="3" id="KW-0547">Nucleotide-binding</keyword>
<keyword evidence="4 11" id="KW-0067">ATP-binding</keyword>
<dbReference type="InterPro" id="IPR036640">
    <property type="entry name" value="ABC1_TM_sf"/>
</dbReference>
<keyword evidence="12" id="KW-1185">Reference proteome</keyword>
<evidence type="ECO:0000256" key="6">
    <source>
        <dbReference type="ARBA" id="ARBA00023136"/>
    </source>
</evidence>
<dbReference type="GO" id="GO:0005524">
    <property type="term" value="F:ATP binding"/>
    <property type="evidence" value="ECO:0007669"/>
    <property type="project" value="UniProtKB-KW"/>
</dbReference>
<feature type="region of interest" description="Disordered" evidence="7">
    <location>
        <begin position="563"/>
        <end position="599"/>
    </location>
</feature>
<dbReference type="GO" id="GO:0030253">
    <property type="term" value="P:protein secretion by the type I secretion system"/>
    <property type="evidence" value="ECO:0007669"/>
    <property type="project" value="InterPro"/>
</dbReference>
<dbReference type="OrthoDB" id="9808328at2"/>
<evidence type="ECO:0000256" key="7">
    <source>
        <dbReference type="SAM" id="MobiDB-lite"/>
    </source>
</evidence>
<dbReference type="Proteomes" id="UP000199392">
    <property type="component" value="Unassembled WGS sequence"/>
</dbReference>
<reference evidence="12" key="1">
    <citation type="submission" date="2016-10" db="EMBL/GenBank/DDBJ databases">
        <authorList>
            <person name="Varghese N."/>
            <person name="Submissions S."/>
        </authorList>
    </citation>
    <scope>NUCLEOTIDE SEQUENCE [LARGE SCALE GENOMIC DNA]</scope>
    <source>
        <strain evidence="12">DSM 26894</strain>
    </source>
</reference>
<dbReference type="SUPFAM" id="SSF52540">
    <property type="entry name" value="P-loop containing nucleoside triphosphate hydrolases"/>
    <property type="match status" value="1"/>
</dbReference>
<feature type="compositionally biased region" description="Basic and acidic residues" evidence="7">
    <location>
        <begin position="584"/>
        <end position="599"/>
    </location>
</feature>
<dbReference type="PROSITE" id="PS50893">
    <property type="entry name" value="ABC_TRANSPORTER_2"/>
    <property type="match status" value="1"/>
</dbReference>
<dbReference type="GO" id="GO:0030256">
    <property type="term" value="C:type I protein secretion system complex"/>
    <property type="evidence" value="ECO:0007669"/>
    <property type="project" value="InterPro"/>
</dbReference>
<dbReference type="PANTHER" id="PTHR24221:SF248">
    <property type="entry name" value="ABC TRANSPORTER TRANSMEMBRANE REGION"/>
    <property type="match status" value="1"/>
</dbReference>
<name>A0A1I6VMD6_9RHOB</name>
<feature type="domain" description="ABC transmembrane type-1" evidence="10">
    <location>
        <begin position="31"/>
        <end position="303"/>
    </location>
</feature>
<dbReference type="InterPro" id="IPR003439">
    <property type="entry name" value="ABC_transporter-like_ATP-bd"/>
</dbReference>
<evidence type="ECO:0000256" key="4">
    <source>
        <dbReference type="ARBA" id="ARBA00022840"/>
    </source>
</evidence>
<evidence type="ECO:0000259" key="10">
    <source>
        <dbReference type="PROSITE" id="PS50929"/>
    </source>
</evidence>
<gene>
    <name evidence="11" type="ORF">SAMN04488050_11216</name>
</gene>
<dbReference type="Gene3D" id="1.20.1560.10">
    <property type="entry name" value="ABC transporter type 1, transmembrane domain"/>
    <property type="match status" value="1"/>
</dbReference>
<feature type="transmembrane region" description="Helical" evidence="8">
    <location>
        <begin position="62"/>
        <end position="80"/>
    </location>
</feature>
<dbReference type="InterPro" id="IPR010128">
    <property type="entry name" value="ATPase_T1SS_PrtD-like"/>
</dbReference>
<dbReference type="GO" id="GO:0005886">
    <property type="term" value="C:plasma membrane"/>
    <property type="evidence" value="ECO:0007669"/>
    <property type="project" value="UniProtKB-SubCell"/>
</dbReference>
<dbReference type="STRING" id="311180.SAMN04488050_11216"/>
<dbReference type="GO" id="GO:0016887">
    <property type="term" value="F:ATP hydrolysis activity"/>
    <property type="evidence" value="ECO:0007669"/>
    <property type="project" value="InterPro"/>
</dbReference>
<keyword evidence="6 8" id="KW-0472">Membrane</keyword>
<organism evidence="11 12">
    <name type="scientific">Alloyangia pacifica</name>
    <dbReference type="NCBI Taxonomy" id="311180"/>
    <lineage>
        <taxon>Bacteria</taxon>
        <taxon>Pseudomonadati</taxon>
        <taxon>Pseudomonadota</taxon>
        <taxon>Alphaproteobacteria</taxon>
        <taxon>Rhodobacterales</taxon>
        <taxon>Roseobacteraceae</taxon>
        <taxon>Alloyangia</taxon>
    </lineage>
</organism>